<dbReference type="InterPro" id="IPR012338">
    <property type="entry name" value="Beta-lactam/transpept-like"/>
</dbReference>
<dbReference type="InterPro" id="IPR001466">
    <property type="entry name" value="Beta-lactam-related"/>
</dbReference>
<reference evidence="2 3" key="1">
    <citation type="journal article" date="2019" name="Emerg. Microbes Infect.">
        <title>Comprehensive subspecies identification of 175 nontuberculous mycobacteria species based on 7547 genomic profiles.</title>
        <authorList>
            <person name="Matsumoto Y."/>
            <person name="Kinjo T."/>
            <person name="Motooka D."/>
            <person name="Nabeya D."/>
            <person name="Jung N."/>
            <person name="Uechi K."/>
            <person name="Horii T."/>
            <person name="Iida T."/>
            <person name="Fujita J."/>
            <person name="Nakamura S."/>
        </authorList>
    </citation>
    <scope>NUCLEOTIDE SEQUENCE [LARGE SCALE GENOMIC DNA]</scope>
    <source>
        <strain evidence="2 3">JCM 17899</strain>
    </source>
</reference>
<evidence type="ECO:0000259" key="1">
    <source>
        <dbReference type="Pfam" id="PF00144"/>
    </source>
</evidence>
<sequence length="509" mass="54105">MDPPSLSRRTALSGAVAGVAALTLPSCSTKPSAAPADNGASSDVGAAFAELDAKIEAGMEAYGIPGVAAAVWAGGEEHVKGYGVTNVDHPTPVDGDTIFRIGSTTKTFTGTAMMRLVERGKVDLDAPVRRYLPDFDVADPTVGAVVTVRQLLNHTSGWLGEDVQDFGRGDDAIARYVASMTRLPQLTAPGTVFAYNNAGLVVAGRIVEVVTGSTYEAAMQNLVLDPLQLGSTHYFTDDIIGLNVAAPHAVVDRKPVVETGYWAVPRSINPTGGLTSSARDQLRYARFHLGDGTAPNGSRLLSPQSLQAMRSNPGAGGTLLVELTGMGVTWVLRPSAENVTIVQHGGTWPGQLSGFLVVPERNFAMTVLTNSDGGSKLLPDLFGDDWALRRFAGLGNLPAEPRRLSAVDLAPFTGRYVAEAIDPSGTLEQMIIEFRASDGQLDGTTVTADANGRPDEKSRARMGLAFYRRDYGLNLGPDNKPVHSRSDFVRGPDGAIAWFRSRGRLYRRQ</sequence>
<feature type="domain" description="Beta-lactamase-related" evidence="1">
    <location>
        <begin position="51"/>
        <end position="375"/>
    </location>
</feature>
<protein>
    <submittedName>
        <fullName evidence="2">Penicillin-binding protein</fullName>
    </submittedName>
</protein>
<accession>A0A7I7QMX7</accession>
<dbReference type="RefSeq" id="WP_163796537.1">
    <property type="nucleotide sequence ID" value="NZ_AP022588.1"/>
</dbReference>
<evidence type="ECO:0000313" key="3">
    <source>
        <dbReference type="Proteomes" id="UP000467193"/>
    </source>
</evidence>
<name>A0A7I7QMX7_9MYCO</name>
<dbReference type="Proteomes" id="UP000467193">
    <property type="component" value="Chromosome"/>
</dbReference>
<evidence type="ECO:0000313" key="2">
    <source>
        <dbReference type="EMBL" id="BBY27681.1"/>
    </source>
</evidence>
<dbReference type="PANTHER" id="PTHR43283">
    <property type="entry name" value="BETA-LACTAMASE-RELATED"/>
    <property type="match status" value="1"/>
</dbReference>
<organism evidence="2 3">
    <name type="scientific">Mycolicibacterium sediminis</name>
    <dbReference type="NCBI Taxonomy" id="1286180"/>
    <lineage>
        <taxon>Bacteria</taxon>
        <taxon>Bacillati</taxon>
        <taxon>Actinomycetota</taxon>
        <taxon>Actinomycetes</taxon>
        <taxon>Mycobacteriales</taxon>
        <taxon>Mycobacteriaceae</taxon>
        <taxon>Mycolicibacterium</taxon>
    </lineage>
</organism>
<dbReference type="InterPro" id="IPR006311">
    <property type="entry name" value="TAT_signal"/>
</dbReference>
<proteinExistence type="predicted"/>
<dbReference type="PROSITE" id="PS51318">
    <property type="entry name" value="TAT"/>
    <property type="match status" value="1"/>
</dbReference>
<gene>
    <name evidence="2" type="ORF">MSEDJ_17770</name>
</gene>
<keyword evidence="3" id="KW-1185">Reference proteome</keyword>
<dbReference type="SUPFAM" id="SSF56601">
    <property type="entry name" value="beta-lactamase/transpeptidase-like"/>
    <property type="match status" value="1"/>
</dbReference>
<dbReference type="InterPro" id="IPR050789">
    <property type="entry name" value="Diverse_Enzym_Activities"/>
</dbReference>
<dbReference type="EMBL" id="AP022588">
    <property type="protein sequence ID" value="BBY27681.1"/>
    <property type="molecule type" value="Genomic_DNA"/>
</dbReference>
<dbReference type="Pfam" id="PF00144">
    <property type="entry name" value="Beta-lactamase"/>
    <property type="match status" value="1"/>
</dbReference>
<dbReference type="PANTHER" id="PTHR43283:SF3">
    <property type="entry name" value="BETA-LACTAMASE FAMILY PROTEIN (AFU_ORTHOLOGUE AFUA_5G07500)"/>
    <property type="match status" value="1"/>
</dbReference>
<dbReference type="Gene3D" id="3.40.710.10">
    <property type="entry name" value="DD-peptidase/beta-lactamase superfamily"/>
    <property type="match status" value="1"/>
</dbReference>
<dbReference type="AlphaFoldDB" id="A0A7I7QMX7"/>
<dbReference type="KEGG" id="msei:MSEDJ_17770"/>